<keyword evidence="5 12" id="KW-0812">Transmembrane</keyword>
<dbReference type="GeneTree" id="ENSGT00950000182718"/>
<evidence type="ECO:0000313" key="13">
    <source>
        <dbReference type="Ensembl" id="ENSSTOP00000028064.1"/>
    </source>
</evidence>
<dbReference type="PANTHER" id="PTHR48018">
    <property type="entry name" value="OLFACTORY RECEPTOR"/>
    <property type="match status" value="1"/>
</dbReference>
<evidence type="ECO:0000256" key="10">
    <source>
        <dbReference type="ARBA" id="ARBA00023170"/>
    </source>
</evidence>
<dbReference type="Ensembl" id="ENSSTOT00000039127.1">
    <property type="protein sequence ID" value="ENSSTOP00000028064.1"/>
    <property type="gene ID" value="ENSSTOG00000031744.1"/>
</dbReference>
<dbReference type="FunFam" id="1.10.1220.70:FF:000001">
    <property type="entry name" value="Olfactory receptor"/>
    <property type="match status" value="1"/>
</dbReference>
<dbReference type="Pfam" id="PF13853">
    <property type="entry name" value="7tm_4"/>
    <property type="match status" value="2"/>
</dbReference>
<dbReference type="GO" id="GO:0004930">
    <property type="term" value="F:G protein-coupled receptor activity"/>
    <property type="evidence" value="ECO:0007669"/>
    <property type="project" value="UniProtKB-KW"/>
</dbReference>
<evidence type="ECO:0000256" key="12">
    <source>
        <dbReference type="SAM" id="Phobius"/>
    </source>
</evidence>
<evidence type="ECO:0008006" key="15">
    <source>
        <dbReference type="Google" id="ProtNLM"/>
    </source>
</evidence>
<keyword evidence="10" id="KW-0675">Receptor</keyword>
<organism evidence="13 14">
    <name type="scientific">Ictidomys tridecemlineatus</name>
    <name type="common">Thirteen-lined ground squirrel</name>
    <name type="synonym">Spermophilus tridecemlineatus</name>
    <dbReference type="NCBI Taxonomy" id="43179"/>
    <lineage>
        <taxon>Eukaryota</taxon>
        <taxon>Metazoa</taxon>
        <taxon>Chordata</taxon>
        <taxon>Craniata</taxon>
        <taxon>Vertebrata</taxon>
        <taxon>Euteleostomi</taxon>
        <taxon>Mammalia</taxon>
        <taxon>Eutheria</taxon>
        <taxon>Euarchontoglires</taxon>
        <taxon>Glires</taxon>
        <taxon>Rodentia</taxon>
        <taxon>Sciuromorpha</taxon>
        <taxon>Sciuridae</taxon>
        <taxon>Xerinae</taxon>
        <taxon>Marmotini</taxon>
        <taxon>Ictidomys</taxon>
    </lineage>
</organism>
<keyword evidence="6" id="KW-0552">Olfaction</keyword>
<dbReference type="GO" id="GO:0004984">
    <property type="term" value="F:olfactory receptor activity"/>
    <property type="evidence" value="ECO:0007669"/>
    <property type="project" value="InterPro"/>
</dbReference>
<evidence type="ECO:0000313" key="14">
    <source>
        <dbReference type="Proteomes" id="UP000005215"/>
    </source>
</evidence>
<dbReference type="InParanoid" id="A0A287D3G0"/>
<sequence>MDKHNLTTLKEFILMGITDLFELQAPLFVLFLLVYMISVVDLGYSIAVGPKMLVNVFEKQSTISYSCCAAQLTFFSVFNSNTIVIVYDHYVAIYDLLLYTVIMSQASGKTLALQHFYCDSLPLISLLCSDTHGIRLILLMFSSFKFVSSLLIVLVSCILILVTILRKNSAEGRYKTFSTCGSPLTVIVPKTYHSFDTGKMASVFYILVTPMLNPMIYCFRNKEVKNALQRTWKMLVHVFF</sequence>
<reference evidence="14" key="1">
    <citation type="submission" date="2011-11" db="EMBL/GenBank/DDBJ databases">
        <title>The Draft Genome of Spermophilus tridecemlineatus.</title>
        <authorList>
            <consortium name="The Broad Institute Genome Assembly &amp; Analysis Group"/>
            <consortium name="Computational R&amp;D Group"/>
            <consortium name="and Sequencing Platform"/>
            <person name="Di Palma F."/>
            <person name="Alfoldi J."/>
            <person name="Johnson J."/>
            <person name="Berlin A."/>
            <person name="Gnerre S."/>
            <person name="Jaffe D."/>
            <person name="MacCallum I."/>
            <person name="Young S."/>
            <person name="Walker B.J."/>
            <person name="Lindblad-Toh K."/>
        </authorList>
    </citation>
    <scope>NUCLEOTIDE SEQUENCE [LARGE SCALE GENOMIC DNA]</scope>
</reference>
<keyword evidence="8" id="KW-0297">G-protein coupled receptor</keyword>
<evidence type="ECO:0000256" key="4">
    <source>
        <dbReference type="ARBA" id="ARBA00022606"/>
    </source>
</evidence>
<evidence type="ECO:0000256" key="3">
    <source>
        <dbReference type="ARBA" id="ARBA00022475"/>
    </source>
</evidence>
<accession>A0A287D3G0</accession>
<dbReference type="EMBL" id="AGTP01067151">
    <property type="status" value="NOT_ANNOTATED_CDS"/>
    <property type="molecule type" value="Genomic_DNA"/>
</dbReference>
<dbReference type="STRING" id="43179.ENSSTOP00000028064"/>
<proteinExistence type="inferred from homology"/>
<dbReference type="Proteomes" id="UP000005215">
    <property type="component" value="Unassembled WGS sequence"/>
</dbReference>
<keyword evidence="7 12" id="KW-1133">Transmembrane helix</keyword>
<evidence type="ECO:0000256" key="8">
    <source>
        <dbReference type="ARBA" id="ARBA00023040"/>
    </source>
</evidence>
<dbReference type="Gene3D" id="1.20.1070.10">
    <property type="entry name" value="Rhodopsin 7-helix transmembrane proteins"/>
    <property type="match status" value="1"/>
</dbReference>
<reference evidence="13" key="2">
    <citation type="submission" date="2025-08" db="UniProtKB">
        <authorList>
            <consortium name="Ensembl"/>
        </authorList>
    </citation>
    <scope>IDENTIFICATION</scope>
</reference>
<dbReference type="GO" id="GO:0005886">
    <property type="term" value="C:plasma membrane"/>
    <property type="evidence" value="ECO:0007669"/>
    <property type="project" value="UniProtKB-SubCell"/>
</dbReference>
<keyword evidence="9 12" id="KW-0472">Membrane</keyword>
<evidence type="ECO:0000256" key="7">
    <source>
        <dbReference type="ARBA" id="ARBA00022989"/>
    </source>
</evidence>
<protein>
    <recommendedName>
        <fullName evidence="15">G-protein coupled receptors family 1 profile domain-containing protein</fullName>
    </recommendedName>
</protein>
<comment type="similarity">
    <text evidence="2">Belongs to the G-protein coupled receptor 1 family.</text>
</comment>
<dbReference type="AlphaFoldDB" id="A0A287D3G0"/>
<keyword evidence="14" id="KW-1185">Reference proteome</keyword>
<keyword evidence="3" id="KW-1003">Cell membrane</keyword>
<dbReference type="InterPro" id="IPR000725">
    <property type="entry name" value="Olfact_rcpt"/>
</dbReference>
<keyword evidence="4" id="KW-0716">Sensory transduction</keyword>
<reference evidence="13" key="3">
    <citation type="submission" date="2025-09" db="UniProtKB">
        <authorList>
            <consortium name="Ensembl"/>
        </authorList>
    </citation>
    <scope>IDENTIFICATION</scope>
</reference>
<comment type="subcellular location">
    <subcellularLocation>
        <location evidence="1">Cell membrane</location>
        <topology evidence="1">Multi-pass membrane protein</topology>
    </subcellularLocation>
</comment>
<evidence type="ECO:0000256" key="6">
    <source>
        <dbReference type="ARBA" id="ARBA00022725"/>
    </source>
</evidence>
<evidence type="ECO:0000256" key="1">
    <source>
        <dbReference type="ARBA" id="ARBA00004651"/>
    </source>
</evidence>
<evidence type="ECO:0000256" key="5">
    <source>
        <dbReference type="ARBA" id="ARBA00022692"/>
    </source>
</evidence>
<evidence type="ECO:0000256" key="11">
    <source>
        <dbReference type="ARBA" id="ARBA00023224"/>
    </source>
</evidence>
<evidence type="ECO:0000256" key="2">
    <source>
        <dbReference type="ARBA" id="ARBA00010663"/>
    </source>
</evidence>
<evidence type="ECO:0000256" key="9">
    <source>
        <dbReference type="ARBA" id="ARBA00023136"/>
    </source>
</evidence>
<keyword evidence="11" id="KW-0807">Transducer</keyword>
<feature type="transmembrane region" description="Helical" evidence="12">
    <location>
        <begin position="146"/>
        <end position="165"/>
    </location>
</feature>
<dbReference type="SUPFAM" id="SSF81321">
    <property type="entry name" value="Family A G protein-coupled receptor-like"/>
    <property type="match status" value="1"/>
</dbReference>
<name>A0A287D3G0_ICTTR</name>